<accession>A0AAD1Y9U6</accession>
<gene>
    <name evidence="1" type="ORF">ECRASSUSDP1_LOCUS28812</name>
</gene>
<dbReference type="Proteomes" id="UP001295684">
    <property type="component" value="Unassembled WGS sequence"/>
</dbReference>
<evidence type="ECO:0000313" key="1">
    <source>
        <dbReference type="EMBL" id="CAI2387183.1"/>
    </source>
</evidence>
<evidence type="ECO:0000313" key="2">
    <source>
        <dbReference type="Proteomes" id="UP001295684"/>
    </source>
</evidence>
<organism evidence="1 2">
    <name type="scientific">Euplotes crassus</name>
    <dbReference type="NCBI Taxonomy" id="5936"/>
    <lineage>
        <taxon>Eukaryota</taxon>
        <taxon>Sar</taxon>
        <taxon>Alveolata</taxon>
        <taxon>Ciliophora</taxon>
        <taxon>Intramacronucleata</taxon>
        <taxon>Spirotrichea</taxon>
        <taxon>Hypotrichia</taxon>
        <taxon>Euplotida</taxon>
        <taxon>Euplotidae</taxon>
        <taxon>Moneuplotes</taxon>
    </lineage>
</organism>
<reference evidence="1" key="1">
    <citation type="submission" date="2023-07" db="EMBL/GenBank/DDBJ databases">
        <authorList>
            <consortium name="AG Swart"/>
            <person name="Singh M."/>
            <person name="Singh A."/>
            <person name="Seah K."/>
            <person name="Emmerich C."/>
        </authorList>
    </citation>
    <scope>NUCLEOTIDE SEQUENCE</scope>
    <source>
        <strain evidence="1">DP1</strain>
    </source>
</reference>
<proteinExistence type="predicted"/>
<keyword evidence="2" id="KW-1185">Reference proteome</keyword>
<name>A0AAD1Y9U6_EUPCR</name>
<sequence>MTQLKHKSRKLWLKNEVNWIVYFRKYSGYQAEECSVIPSSGILGKLMAIGNELYMKTLKISLITSRDFEIFKKFLKVLSHPQHLTIKSIAMPDTSALSYSLTKSIISTLESQLGLTHQSLEDYYIGNVSYKIMLLNFISKEDLEQDVENPVSRLRILFSPDRVVEYDNTLFISGEVDDISYLRKIKEDCAIERDFTKQYFFDKIKDYTTHLSLDYSTFKQDFLDSDKDLSHIKLTSFKISEIPKELDSDDQQYLTRYIKNYLGDNKITLIGQHKQYLLETDFFKFFLEKYGEVKVSIPTINKKDTDNKFSLSARKACVFHYMDLDTIEKLSLKDLTYKFPLKCQVAVIDHEYILFWDFACFEGTITEDDLVPEFDKIMAQGILYKSFHKVKNLLLVIPISEITGGVFTISKKDKPKKKPSKPDYKRIQINKFHELLEHLPRTIPLCLDIEESIAQKSRYFIPEISKELCGSDTYDILDIYQIGHKTIESFTLESFHDLSKAHYKVTTYSQLEKILQVAWMYTKLQDISIELDIYKFRKSLGKLVRMEARINSINNKLAKFRKKWFYRQIHIKNGSIFGIVQ</sequence>
<protein>
    <submittedName>
        <fullName evidence="1">Uncharacterized protein</fullName>
    </submittedName>
</protein>
<comment type="caution">
    <text evidence="1">The sequence shown here is derived from an EMBL/GenBank/DDBJ whole genome shotgun (WGS) entry which is preliminary data.</text>
</comment>
<dbReference type="EMBL" id="CAMPGE010029700">
    <property type="protein sequence ID" value="CAI2387183.1"/>
    <property type="molecule type" value="Genomic_DNA"/>
</dbReference>
<dbReference type="AlphaFoldDB" id="A0AAD1Y9U6"/>